<evidence type="ECO:0000256" key="5">
    <source>
        <dbReference type="ARBA" id="ARBA00046288"/>
    </source>
</evidence>
<keyword evidence="7" id="KW-0064">Aspartyl protease</keyword>
<dbReference type="GO" id="GO:0012505">
    <property type="term" value="C:endomembrane system"/>
    <property type="evidence" value="ECO:0007669"/>
    <property type="project" value="UniProtKB-SubCell"/>
</dbReference>
<protein>
    <recommendedName>
        <fullName evidence="10">Peptidase A1 domain-containing protein</fullName>
    </recommendedName>
</protein>
<keyword evidence="3 9" id="KW-0732">Signal</keyword>
<name>A0A7S0ZHJ4_9RHOD</name>
<reference evidence="11" key="1">
    <citation type="submission" date="2021-01" db="EMBL/GenBank/DDBJ databases">
        <authorList>
            <person name="Corre E."/>
            <person name="Pelletier E."/>
            <person name="Niang G."/>
            <person name="Scheremetjew M."/>
            <person name="Finn R."/>
            <person name="Kale V."/>
            <person name="Holt S."/>
            <person name="Cochrane G."/>
            <person name="Meng A."/>
            <person name="Brown T."/>
            <person name="Cohen L."/>
        </authorList>
    </citation>
    <scope>NUCLEOTIDE SEQUENCE</scope>
    <source>
        <strain evidence="11">CCMP3278</strain>
    </source>
</reference>
<evidence type="ECO:0000256" key="7">
    <source>
        <dbReference type="RuleBase" id="RU000454"/>
    </source>
</evidence>
<evidence type="ECO:0000256" key="4">
    <source>
        <dbReference type="ARBA" id="ARBA00022801"/>
    </source>
</evidence>
<dbReference type="Gene3D" id="2.40.70.10">
    <property type="entry name" value="Acid Proteases"/>
    <property type="match status" value="2"/>
</dbReference>
<keyword evidence="8" id="KW-0472">Membrane</keyword>
<feature type="transmembrane region" description="Helical" evidence="8">
    <location>
        <begin position="494"/>
        <end position="516"/>
    </location>
</feature>
<dbReference type="GO" id="GO:0004190">
    <property type="term" value="F:aspartic-type endopeptidase activity"/>
    <property type="evidence" value="ECO:0007669"/>
    <property type="project" value="UniProtKB-KW"/>
</dbReference>
<keyword evidence="8" id="KW-0812">Transmembrane</keyword>
<dbReference type="PRINTS" id="PR00792">
    <property type="entry name" value="PEPSIN"/>
</dbReference>
<dbReference type="SUPFAM" id="SSF50630">
    <property type="entry name" value="Acid proteases"/>
    <property type="match status" value="1"/>
</dbReference>
<feature type="active site" evidence="6">
    <location>
        <position position="109"/>
    </location>
</feature>
<evidence type="ECO:0000256" key="6">
    <source>
        <dbReference type="PIRSR" id="PIRSR601461-1"/>
    </source>
</evidence>
<organism evidence="11">
    <name type="scientific">Timspurckia oligopyrenoides</name>
    <dbReference type="NCBI Taxonomy" id="708627"/>
    <lineage>
        <taxon>Eukaryota</taxon>
        <taxon>Rhodophyta</taxon>
        <taxon>Bangiophyceae</taxon>
        <taxon>Porphyridiales</taxon>
        <taxon>Porphyridiaceae</taxon>
        <taxon>Timspurckia</taxon>
    </lineage>
</organism>
<dbReference type="CDD" id="cd05471">
    <property type="entry name" value="pepsin_like"/>
    <property type="match status" value="1"/>
</dbReference>
<dbReference type="PROSITE" id="PS00141">
    <property type="entry name" value="ASP_PROTEASE"/>
    <property type="match status" value="2"/>
</dbReference>
<evidence type="ECO:0000256" key="3">
    <source>
        <dbReference type="ARBA" id="ARBA00022729"/>
    </source>
</evidence>
<dbReference type="InterPro" id="IPR001969">
    <property type="entry name" value="Aspartic_peptidase_AS"/>
</dbReference>
<keyword evidence="4 7" id="KW-0378">Hydrolase</keyword>
<dbReference type="InterPro" id="IPR033121">
    <property type="entry name" value="PEPTIDASE_A1"/>
</dbReference>
<keyword evidence="2 7" id="KW-0645">Protease</keyword>
<evidence type="ECO:0000256" key="8">
    <source>
        <dbReference type="SAM" id="Phobius"/>
    </source>
</evidence>
<comment type="similarity">
    <text evidence="1 7">Belongs to the peptidase A1 family.</text>
</comment>
<keyword evidence="8" id="KW-1133">Transmembrane helix</keyword>
<dbReference type="GO" id="GO:0006508">
    <property type="term" value="P:proteolysis"/>
    <property type="evidence" value="ECO:0007669"/>
    <property type="project" value="UniProtKB-KW"/>
</dbReference>
<comment type="subcellular location">
    <subcellularLocation>
        <location evidence="5">Endomembrane system</location>
        <topology evidence="5">Single-pass type I membrane protein</topology>
    </subcellularLocation>
</comment>
<gene>
    <name evidence="11" type="ORF">TOLI1172_LOCUS6212</name>
</gene>
<feature type="active site" evidence="6">
    <location>
        <position position="316"/>
    </location>
</feature>
<dbReference type="PROSITE" id="PS51767">
    <property type="entry name" value="PEPTIDASE_A1"/>
    <property type="match status" value="1"/>
</dbReference>
<dbReference type="AlphaFoldDB" id="A0A7S0ZHJ4"/>
<evidence type="ECO:0000256" key="2">
    <source>
        <dbReference type="ARBA" id="ARBA00022670"/>
    </source>
</evidence>
<dbReference type="InterPro" id="IPR001461">
    <property type="entry name" value="Aspartic_peptidase_A1"/>
</dbReference>
<evidence type="ECO:0000256" key="1">
    <source>
        <dbReference type="ARBA" id="ARBA00007447"/>
    </source>
</evidence>
<evidence type="ECO:0000259" key="10">
    <source>
        <dbReference type="PROSITE" id="PS51767"/>
    </source>
</evidence>
<evidence type="ECO:0000313" key="11">
    <source>
        <dbReference type="EMBL" id="CAD8821816.1"/>
    </source>
</evidence>
<dbReference type="PANTHER" id="PTHR13683:SF375">
    <property type="entry name" value="PEPTIDASE A1 DOMAIN-CONTAINING PROTEIN"/>
    <property type="match status" value="1"/>
</dbReference>
<sequence>MGLCSLVSFFLVILLGLVVSSNAQVHIPMQYRTHHDRYLNEKNEFLLSREEILTAHEARTVARLSYHHQKELHSDTARVPLPGSIIPLGAYYLNIYLGKPGQKMTVDLDTGSSVLAVPGGECGEKCGAPKIPLYATNQSKSAHPVQCSDERCHMCHNETFSGGCQFQTLYGDGSYFRGYLVEDTVSVGGKYAAKVAFGVATSLSPAPVYPIAGLIGFAYKEMACQPTCTLPLFDGLLRDGVVEHDVFSVCMERHSGGVLTLGGEDPIIKEKKLDLNWVDMNSTTPKTFYTVPVQSEVLFGNDKLMMEKDVEYGIVDTGTTLLLIPAGLFKQMKDSVHSDRHLCKKIPGLCGEKSWFEPFQCVYGIDLKTLSHLPTLSITIGRKKSTWTMEIPPEVYMLPVSHFQSSGVYMKPRSSIEPLSDGTVGYCIGIATTNPPMWQGIGVIFGDTIMANKYITVYDRENQRMGFADMKQYSCAETVKSDNPKASKLSTKGYVWFGISAVFVLSILSAITYFVVKKCMSHRQSTQGYREITG</sequence>
<dbReference type="InterPro" id="IPR021109">
    <property type="entry name" value="Peptidase_aspartic_dom_sf"/>
</dbReference>
<dbReference type="Pfam" id="PF00026">
    <property type="entry name" value="Asp"/>
    <property type="match status" value="1"/>
</dbReference>
<feature type="domain" description="Peptidase A1" evidence="10">
    <location>
        <begin position="91"/>
        <end position="468"/>
    </location>
</feature>
<accession>A0A7S0ZHJ4</accession>
<feature type="chain" id="PRO_5031453987" description="Peptidase A1 domain-containing protein" evidence="9">
    <location>
        <begin position="24"/>
        <end position="534"/>
    </location>
</feature>
<evidence type="ECO:0000256" key="9">
    <source>
        <dbReference type="SAM" id="SignalP"/>
    </source>
</evidence>
<dbReference type="PANTHER" id="PTHR13683">
    <property type="entry name" value="ASPARTYL PROTEASES"/>
    <property type="match status" value="1"/>
</dbReference>
<feature type="signal peptide" evidence="9">
    <location>
        <begin position="1"/>
        <end position="23"/>
    </location>
</feature>
<dbReference type="EMBL" id="HBFP01008665">
    <property type="protein sequence ID" value="CAD8821816.1"/>
    <property type="molecule type" value="Transcribed_RNA"/>
</dbReference>
<dbReference type="InterPro" id="IPR034164">
    <property type="entry name" value="Pepsin-like_dom"/>
</dbReference>
<proteinExistence type="inferred from homology"/>